<protein>
    <submittedName>
        <fullName evidence="2">Flagellin</fullName>
    </submittedName>
</protein>
<keyword evidence="2" id="KW-0969">Cilium</keyword>
<dbReference type="InterPro" id="IPR001492">
    <property type="entry name" value="Flagellin"/>
</dbReference>
<reference evidence="2" key="1">
    <citation type="submission" date="2020-07" db="EMBL/GenBank/DDBJ databases">
        <title>Huge and variable diversity of episymbiotic CPR bacteria and DPANN archaea in groundwater ecosystems.</title>
        <authorList>
            <person name="He C.Y."/>
            <person name="Keren R."/>
            <person name="Whittaker M."/>
            <person name="Farag I.F."/>
            <person name="Doudna J."/>
            <person name="Cate J.H.D."/>
            <person name="Banfield J.F."/>
        </authorList>
    </citation>
    <scope>NUCLEOTIDE SEQUENCE</scope>
    <source>
        <strain evidence="2">NC_groundwater_1813_Pr3_B-0.1um_71_17</strain>
    </source>
</reference>
<dbReference type="Proteomes" id="UP000696931">
    <property type="component" value="Unassembled WGS sequence"/>
</dbReference>
<dbReference type="Pfam" id="PF00669">
    <property type="entry name" value="Flagellin_N"/>
    <property type="match status" value="1"/>
</dbReference>
<sequence length="270" mass="28384">MAINDITLAGGMRTNLISLQMVSTLQARTTERLATGKRVNSAVDDPSAYFAAQNHRNRANDLAARKDQMGEAIQTVKAALQGIEGITKLIEQAKGLAASARSASSTDRAALATQFNSLRTQIDEMSNDGSYKGTNFLSSGNLTVDFNEDGSSSLTISGFDASSAGLSIAAAQNAWVADGDIDVAVTDLDAALTTLRTNAKTLASNNGVVTSRQEFTTQLISTLTTGADVLTAADTNEEGANMLALQTRQQLGIVALQLSSQAQQSIMRLF</sequence>
<keyword evidence="2" id="KW-0966">Cell projection</keyword>
<dbReference type="GO" id="GO:0005198">
    <property type="term" value="F:structural molecule activity"/>
    <property type="evidence" value="ECO:0007669"/>
    <property type="project" value="InterPro"/>
</dbReference>
<proteinExistence type="predicted"/>
<dbReference type="InterPro" id="IPR001029">
    <property type="entry name" value="Flagellin_N"/>
</dbReference>
<feature type="domain" description="Flagellin N-terminal" evidence="1">
    <location>
        <begin position="27"/>
        <end position="139"/>
    </location>
</feature>
<dbReference type="EMBL" id="JACRIW010000114">
    <property type="protein sequence ID" value="MBI5170979.1"/>
    <property type="molecule type" value="Genomic_DNA"/>
</dbReference>
<dbReference type="GO" id="GO:0009288">
    <property type="term" value="C:bacterial-type flagellum"/>
    <property type="evidence" value="ECO:0007669"/>
    <property type="project" value="InterPro"/>
</dbReference>
<comment type="caution">
    <text evidence="2">The sequence shown here is derived from an EMBL/GenBank/DDBJ whole genome shotgun (WGS) entry which is preliminary data.</text>
</comment>
<dbReference type="Gene3D" id="1.20.1330.10">
    <property type="entry name" value="f41 fragment of flagellin, N-terminal domain"/>
    <property type="match status" value="1"/>
</dbReference>
<evidence type="ECO:0000313" key="2">
    <source>
        <dbReference type="EMBL" id="MBI5170979.1"/>
    </source>
</evidence>
<dbReference type="AlphaFoldDB" id="A0A933SJG8"/>
<accession>A0A933SJG8</accession>
<dbReference type="PANTHER" id="PTHR42792:SF2">
    <property type="entry name" value="FLAGELLIN"/>
    <property type="match status" value="1"/>
</dbReference>
<dbReference type="SUPFAM" id="SSF64518">
    <property type="entry name" value="Phase 1 flagellin"/>
    <property type="match status" value="1"/>
</dbReference>
<organism evidence="2 3">
    <name type="scientific">Eiseniibacteriota bacterium</name>
    <dbReference type="NCBI Taxonomy" id="2212470"/>
    <lineage>
        <taxon>Bacteria</taxon>
        <taxon>Candidatus Eiseniibacteriota</taxon>
    </lineage>
</organism>
<evidence type="ECO:0000259" key="1">
    <source>
        <dbReference type="Pfam" id="PF00669"/>
    </source>
</evidence>
<dbReference type="PANTHER" id="PTHR42792">
    <property type="entry name" value="FLAGELLIN"/>
    <property type="match status" value="1"/>
</dbReference>
<gene>
    <name evidence="2" type="ORF">HZA61_15950</name>
</gene>
<evidence type="ECO:0000313" key="3">
    <source>
        <dbReference type="Proteomes" id="UP000696931"/>
    </source>
</evidence>
<keyword evidence="2" id="KW-0282">Flagellum</keyword>
<name>A0A933SJG8_UNCEI</name>